<accession>D2VWD7</accession>
<name>D2VWD7_NAEGR</name>
<evidence type="ECO:0000256" key="1">
    <source>
        <dbReference type="SAM" id="MobiDB-lite"/>
    </source>
</evidence>
<dbReference type="SMART" id="SM00671">
    <property type="entry name" value="SEL1"/>
    <property type="match status" value="8"/>
</dbReference>
<dbReference type="eggNOG" id="KOG1550">
    <property type="taxonomic scope" value="Eukaryota"/>
</dbReference>
<dbReference type="PANTHER" id="PTHR43628:SF1">
    <property type="entry name" value="CHITIN SYNTHASE REGULATORY FACTOR 2-RELATED"/>
    <property type="match status" value="1"/>
</dbReference>
<organism evidence="4">
    <name type="scientific">Naegleria gruberi</name>
    <name type="common">Amoeba</name>
    <dbReference type="NCBI Taxonomy" id="5762"/>
    <lineage>
        <taxon>Eukaryota</taxon>
        <taxon>Discoba</taxon>
        <taxon>Heterolobosea</taxon>
        <taxon>Tetramitia</taxon>
        <taxon>Eutetramitia</taxon>
        <taxon>Vahlkampfiidae</taxon>
        <taxon>Naegleria</taxon>
    </lineage>
</organism>
<protein>
    <submittedName>
        <fullName evidence="3">Predicted protein</fullName>
    </submittedName>
</protein>
<dbReference type="AlphaFoldDB" id="D2VWD7"/>
<dbReference type="InParanoid" id="D2VWD7"/>
<dbReference type="GeneID" id="8858812"/>
<feature type="domain" description="BTB" evidence="2">
    <location>
        <begin position="369"/>
        <end position="453"/>
    </location>
</feature>
<feature type="compositionally biased region" description="Basic and acidic residues" evidence="1">
    <location>
        <begin position="1"/>
        <end position="13"/>
    </location>
</feature>
<dbReference type="InterPro" id="IPR052945">
    <property type="entry name" value="Mitotic_Regulator"/>
</dbReference>
<dbReference type="Gene3D" id="1.25.40.10">
    <property type="entry name" value="Tetratricopeptide repeat domain"/>
    <property type="match status" value="2"/>
</dbReference>
<dbReference type="Pfam" id="PF08238">
    <property type="entry name" value="Sel1"/>
    <property type="match status" value="8"/>
</dbReference>
<dbReference type="SUPFAM" id="SSF81901">
    <property type="entry name" value="HCP-like"/>
    <property type="match status" value="2"/>
</dbReference>
<feature type="region of interest" description="Disordered" evidence="1">
    <location>
        <begin position="1"/>
        <end position="52"/>
    </location>
</feature>
<evidence type="ECO:0000259" key="2">
    <source>
        <dbReference type="PROSITE" id="PS50097"/>
    </source>
</evidence>
<dbReference type="VEuPathDB" id="AmoebaDB:NAEGRDRAFT_59403"/>
<dbReference type="EMBL" id="GG738904">
    <property type="protein sequence ID" value="EFC38880.1"/>
    <property type="molecule type" value="Genomic_DNA"/>
</dbReference>
<gene>
    <name evidence="3" type="ORF">NAEGRDRAFT_59403</name>
</gene>
<dbReference type="Gene3D" id="3.30.710.10">
    <property type="entry name" value="Potassium Channel Kv1.1, Chain A"/>
    <property type="match status" value="1"/>
</dbReference>
<reference evidence="3 4" key="1">
    <citation type="journal article" date="2010" name="Cell">
        <title>The genome of Naegleria gruberi illuminates early eukaryotic versatility.</title>
        <authorList>
            <person name="Fritz-Laylin L.K."/>
            <person name="Prochnik S.E."/>
            <person name="Ginger M.L."/>
            <person name="Dacks J.B."/>
            <person name="Carpenter M.L."/>
            <person name="Field M.C."/>
            <person name="Kuo A."/>
            <person name="Paredez A."/>
            <person name="Chapman J."/>
            <person name="Pham J."/>
            <person name="Shu S."/>
            <person name="Neupane R."/>
            <person name="Cipriano M."/>
            <person name="Mancuso J."/>
            <person name="Tu H."/>
            <person name="Salamov A."/>
            <person name="Lindquist E."/>
            <person name="Shapiro H."/>
            <person name="Lucas S."/>
            <person name="Grigoriev I.V."/>
            <person name="Cande W.Z."/>
            <person name="Fulton C."/>
            <person name="Rokhsar D.S."/>
            <person name="Dawson S.C."/>
        </authorList>
    </citation>
    <scope>NUCLEOTIDE SEQUENCE [LARGE SCALE GENOMIC DNA]</scope>
    <source>
        <strain evidence="3 4">NEG-M</strain>
    </source>
</reference>
<dbReference type="InterPro" id="IPR000210">
    <property type="entry name" value="BTB/POZ_dom"/>
</dbReference>
<dbReference type="PANTHER" id="PTHR43628">
    <property type="entry name" value="ACTIVATOR OF C KINASE PROTEIN 1-RELATED"/>
    <property type="match status" value="1"/>
</dbReference>
<dbReference type="Proteomes" id="UP000006671">
    <property type="component" value="Unassembled WGS sequence"/>
</dbReference>
<dbReference type="InterPro" id="IPR011990">
    <property type="entry name" value="TPR-like_helical_dom_sf"/>
</dbReference>
<evidence type="ECO:0000313" key="3">
    <source>
        <dbReference type="EMBL" id="EFC38880.1"/>
    </source>
</evidence>
<dbReference type="InterPro" id="IPR011333">
    <property type="entry name" value="SKP1/BTB/POZ_sf"/>
</dbReference>
<dbReference type="RefSeq" id="XP_002671624.1">
    <property type="nucleotide sequence ID" value="XM_002671578.1"/>
</dbReference>
<dbReference type="KEGG" id="ngr:NAEGRDRAFT_59403"/>
<dbReference type="STRING" id="5762.D2VWD7"/>
<feature type="compositionally biased region" description="Polar residues" evidence="1">
    <location>
        <begin position="16"/>
        <end position="40"/>
    </location>
</feature>
<dbReference type="PROSITE" id="PS50097">
    <property type="entry name" value="BTB"/>
    <property type="match status" value="1"/>
</dbReference>
<dbReference type="OrthoDB" id="272077at2759"/>
<proteinExistence type="predicted"/>
<keyword evidence="4" id="KW-1185">Reference proteome</keyword>
<sequence>MKRCREAPEHDEINENDQMIINNTDTPSSSESNDPQQQIIKNEPSSKKQAVNQSTESYYTLGCKYMDGSGVEKDSEKAFEWFSKGAEQGCLESIHKVGYFYHHGLGVEQDYKKAMEWYLKAADRNLAKSQNNIGVLYRSGEGVAKDLSKSMEWYLKAAENGNEIAQFNIGASYDKGVGVEQDKPKSFEWYLKSAKNGYAKAQFNVACAYDYAEGVEKDLSKAVEWYLRAAKNGHADAQFNVGWSYENGEGIEKDYAKAMTWYLTASENGNTDSYTNIGFLYRNGRGVEKNLEKAFEWYMKGAEKDVKQSQNNVANAYSNGYGVEKDLKKALFWRLKSVNTNNFKFIENPNDQFVIEDLHNEDLQIIDENDMELVIIRFEERDFRLSKMYLKKSKYLSTMLSSNWKDFNEKDENQIILDLRPIENDIFQEPTNHIQVFDTYVNYLTSDTVSITDFDMKFKLIELARYLGDDECILKIVKEASILLRFCILFKLDRIEQIHIAIASCFAVGPSLTITDLSENSLELLLNQSEITSLAKQKILKAFIKKFKKFPNSTVFSKFILTFIY</sequence>
<dbReference type="InterPro" id="IPR006597">
    <property type="entry name" value="Sel1-like"/>
</dbReference>
<evidence type="ECO:0000313" key="4">
    <source>
        <dbReference type="Proteomes" id="UP000006671"/>
    </source>
</evidence>